<dbReference type="InterPro" id="IPR036291">
    <property type="entry name" value="NAD(P)-bd_dom_sf"/>
</dbReference>
<dbReference type="Proteomes" id="UP001144347">
    <property type="component" value="Unassembled WGS sequence"/>
</dbReference>
<accession>A0ABT4L9C5</accession>
<dbReference type="InterPro" id="IPR020843">
    <property type="entry name" value="ER"/>
</dbReference>
<dbReference type="CDD" id="cd05289">
    <property type="entry name" value="MDR_like_2"/>
    <property type="match status" value="1"/>
</dbReference>
<dbReference type="Pfam" id="PF13602">
    <property type="entry name" value="ADH_zinc_N_2"/>
    <property type="match status" value="1"/>
</dbReference>
<dbReference type="PANTHER" id="PTHR43482:SF1">
    <property type="entry name" value="PROTEIN AST1-RELATED"/>
    <property type="match status" value="1"/>
</dbReference>
<protein>
    <submittedName>
        <fullName evidence="2">NADP-dependent oxidoreductase</fullName>
    </submittedName>
</protein>
<name>A0ABT4L9C5_9SPHI</name>
<dbReference type="InterPro" id="IPR013154">
    <property type="entry name" value="ADH-like_N"/>
</dbReference>
<evidence type="ECO:0000259" key="1">
    <source>
        <dbReference type="SMART" id="SM00829"/>
    </source>
</evidence>
<evidence type="ECO:0000313" key="3">
    <source>
        <dbReference type="Proteomes" id="UP001144347"/>
    </source>
</evidence>
<gene>
    <name evidence="2" type="ORF">O0955_10950</name>
</gene>
<feature type="domain" description="Enoyl reductase (ER)" evidence="1">
    <location>
        <begin position="10"/>
        <end position="329"/>
    </location>
</feature>
<evidence type="ECO:0000313" key="2">
    <source>
        <dbReference type="EMBL" id="MCZ4244522.1"/>
    </source>
</evidence>
<sequence>MKAITLKAFGSTDNFKLENLTVPKPKGDEILIRLKATAFNPIDYQMRLGRRESELMNSPVLGRELAGIVEEIGEGVKNFKPGDEIYAASGSSGSNGSYAQYMALTEKKAALKPKSLSFEQATAIPSAGLTAWQTFNRLNVKPNESIFITGGSGAVGSFLIKLLKSSNIHQIITIAGNIESTDAIKAMGLNDDQVLDYKKPDLEKRILDANKQQHFDYVVDIVGDESSEIAAAVLKVNGVYADITFLSTQKTRELLFDKGASILNISNYSFTLKNNLEWYGETLNELKKLIEGNKLDTAAINIVGHFSLNTVKQAHNLMENNLTKGKKLVMTID</sequence>
<dbReference type="Pfam" id="PF08240">
    <property type="entry name" value="ADH_N"/>
    <property type="match status" value="1"/>
</dbReference>
<dbReference type="Gene3D" id="3.40.50.720">
    <property type="entry name" value="NAD(P)-binding Rossmann-like Domain"/>
    <property type="match status" value="1"/>
</dbReference>
<organism evidence="2 3">
    <name type="scientific">Pedobacter punctiformis</name>
    <dbReference type="NCBI Taxonomy" id="3004097"/>
    <lineage>
        <taxon>Bacteria</taxon>
        <taxon>Pseudomonadati</taxon>
        <taxon>Bacteroidota</taxon>
        <taxon>Sphingobacteriia</taxon>
        <taxon>Sphingobacteriales</taxon>
        <taxon>Sphingobacteriaceae</taxon>
        <taxon>Pedobacter</taxon>
    </lineage>
</organism>
<reference evidence="2" key="1">
    <citation type="submission" date="2022-12" db="EMBL/GenBank/DDBJ databases">
        <title>Genome sequence of HCMS5-2.</title>
        <authorList>
            <person name="Woo H."/>
        </authorList>
    </citation>
    <scope>NUCLEOTIDE SEQUENCE</scope>
    <source>
        <strain evidence="2">HCMS5-2</strain>
    </source>
</reference>
<dbReference type="SUPFAM" id="SSF51735">
    <property type="entry name" value="NAD(P)-binding Rossmann-fold domains"/>
    <property type="match status" value="1"/>
</dbReference>
<dbReference type="Gene3D" id="3.90.180.10">
    <property type="entry name" value="Medium-chain alcohol dehydrogenases, catalytic domain"/>
    <property type="match status" value="1"/>
</dbReference>
<keyword evidence="3" id="KW-1185">Reference proteome</keyword>
<dbReference type="InterPro" id="IPR011032">
    <property type="entry name" value="GroES-like_sf"/>
</dbReference>
<dbReference type="SUPFAM" id="SSF50129">
    <property type="entry name" value="GroES-like"/>
    <property type="match status" value="1"/>
</dbReference>
<dbReference type="SMART" id="SM00829">
    <property type="entry name" value="PKS_ER"/>
    <property type="match status" value="1"/>
</dbReference>
<dbReference type="RefSeq" id="WP_269427590.1">
    <property type="nucleotide sequence ID" value="NZ_JAPWGM010000003.1"/>
</dbReference>
<dbReference type="PANTHER" id="PTHR43482">
    <property type="entry name" value="PROTEIN AST1-RELATED"/>
    <property type="match status" value="1"/>
</dbReference>
<dbReference type="EMBL" id="JAPWGM010000003">
    <property type="protein sequence ID" value="MCZ4244522.1"/>
    <property type="molecule type" value="Genomic_DNA"/>
</dbReference>
<dbReference type="InterPro" id="IPR052585">
    <property type="entry name" value="Lipid_raft_assoc_Zn_ADH"/>
</dbReference>
<comment type="caution">
    <text evidence="2">The sequence shown here is derived from an EMBL/GenBank/DDBJ whole genome shotgun (WGS) entry which is preliminary data.</text>
</comment>
<proteinExistence type="predicted"/>